<evidence type="ECO:0000313" key="9">
    <source>
        <dbReference type="Proteomes" id="UP000044602"/>
    </source>
</evidence>
<keyword evidence="6" id="KW-0325">Glycoprotein</keyword>
<organism evidence="8 9">
    <name type="scientific">Verticillium longisporum</name>
    <name type="common">Verticillium dahliae var. longisporum</name>
    <dbReference type="NCBI Taxonomy" id="100787"/>
    <lineage>
        <taxon>Eukaryota</taxon>
        <taxon>Fungi</taxon>
        <taxon>Dikarya</taxon>
        <taxon>Ascomycota</taxon>
        <taxon>Pezizomycotina</taxon>
        <taxon>Sordariomycetes</taxon>
        <taxon>Hypocreomycetidae</taxon>
        <taxon>Glomerellales</taxon>
        <taxon>Plectosphaerellaceae</taxon>
        <taxon>Verticillium</taxon>
    </lineage>
</organism>
<comment type="subcellular location">
    <subcellularLocation>
        <location evidence="2">Vacuole membrane</location>
        <topology evidence="2">Single-pass type II membrane protein</topology>
    </subcellularLocation>
</comment>
<keyword evidence="3" id="KW-0645">Protease</keyword>
<reference evidence="9" key="1">
    <citation type="submission" date="2015-05" db="EMBL/GenBank/DDBJ databases">
        <authorList>
            <person name="Fogelqvist Johan"/>
        </authorList>
    </citation>
    <scope>NUCLEOTIDE SEQUENCE [LARGE SCALE GENOMIC DNA]</scope>
</reference>
<dbReference type="SUPFAM" id="SSF53474">
    <property type="entry name" value="alpha/beta-Hydrolases"/>
    <property type="match status" value="1"/>
</dbReference>
<keyword evidence="3" id="KW-0031">Aminopeptidase</keyword>
<dbReference type="GO" id="GO:0008236">
    <property type="term" value="F:serine-type peptidase activity"/>
    <property type="evidence" value="ECO:0007669"/>
    <property type="project" value="UniProtKB-KW"/>
</dbReference>
<name>A0A0G4LK49_VERLO</name>
<dbReference type="Gene3D" id="3.40.50.1820">
    <property type="entry name" value="alpha/beta hydrolase"/>
    <property type="match status" value="1"/>
</dbReference>
<keyword evidence="9" id="KW-1185">Reference proteome</keyword>
<evidence type="ECO:0000256" key="6">
    <source>
        <dbReference type="ARBA" id="ARBA00023180"/>
    </source>
</evidence>
<protein>
    <recommendedName>
        <fullName evidence="7">Peptidase S9 prolyl oligopeptidase catalytic domain-containing protein</fullName>
    </recommendedName>
</protein>
<evidence type="ECO:0000313" key="8">
    <source>
        <dbReference type="EMBL" id="CRK22070.1"/>
    </source>
</evidence>
<accession>A0A0G4LK49</accession>
<feature type="non-terminal residue" evidence="8">
    <location>
        <position position="1"/>
    </location>
</feature>
<evidence type="ECO:0000256" key="2">
    <source>
        <dbReference type="ARBA" id="ARBA00004576"/>
    </source>
</evidence>
<feature type="domain" description="Peptidase S9 prolyl oligopeptidase catalytic" evidence="7">
    <location>
        <begin position="5"/>
        <end position="114"/>
    </location>
</feature>
<dbReference type="GO" id="GO:0005774">
    <property type="term" value="C:vacuolar membrane"/>
    <property type="evidence" value="ECO:0007669"/>
    <property type="project" value="UniProtKB-SubCell"/>
</dbReference>
<evidence type="ECO:0000259" key="7">
    <source>
        <dbReference type="Pfam" id="PF00326"/>
    </source>
</evidence>
<dbReference type="InterPro" id="IPR050278">
    <property type="entry name" value="Serine_Prot_S9B/DPPIV"/>
</dbReference>
<dbReference type="Pfam" id="PF00326">
    <property type="entry name" value="Peptidase_S9"/>
    <property type="match status" value="1"/>
</dbReference>
<dbReference type="GO" id="GO:0006508">
    <property type="term" value="P:proteolysis"/>
    <property type="evidence" value="ECO:0007669"/>
    <property type="project" value="InterPro"/>
</dbReference>
<dbReference type="GO" id="GO:0005886">
    <property type="term" value="C:plasma membrane"/>
    <property type="evidence" value="ECO:0007669"/>
    <property type="project" value="TreeGrafter"/>
</dbReference>
<comment type="function">
    <text evidence="1">Type IV dipeptidyl-peptidase which removes N-terminal dipeptides sequentially from polypeptides having unsubstituted N-termini provided that the penultimate residue is proline.</text>
</comment>
<evidence type="ECO:0000256" key="1">
    <source>
        <dbReference type="ARBA" id="ARBA00002218"/>
    </source>
</evidence>
<sequence>KTLETDAGRTFRYGMAVAPVTDWRFYDSIYTERYMRTPDLNRDGYQQTAISNTTALGANERFLVMHGVADDNVHMQNTLTLLDELDLAGVENYDVHVFPDSDHSIYFHNANRIVYD</sequence>
<keyword evidence="4" id="KW-0926">Vacuole</keyword>
<dbReference type="EMBL" id="CVQH01013470">
    <property type="protein sequence ID" value="CRK22070.1"/>
    <property type="molecule type" value="Genomic_DNA"/>
</dbReference>
<proteinExistence type="predicted"/>
<dbReference type="InterPro" id="IPR001375">
    <property type="entry name" value="Peptidase_S9_cat"/>
</dbReference>
<dbReference type="AlphaFoldDB" id="A0A0G4LK49"/>
<evidence type="ECO:0000256" key="5">
    <source>
        <dbReference type="ARBA" id="ARBA00022825"/>
    </source>
</evidence>
<dbReference type="GO" id="GO:0008239">
    <property type="term" value="F:dipeptidyl-peptidase activity"/>
    <property type="evidence" value="ECO:0007669"/>
    <property type="project" value="TreeGrafter"/>
</dbReference>
<dbReference type="Proteomes" id="UP000044602">
    <property type="component" value="Unassembled WGS sequence"/>
</dbReference>
<dbReference type="PANTHER" id="PTHR11731:SF200">
    <property type="entry name" value="DIPEPTIDYL PEPTIDASE 10, ISOFORM B"/>
    <property type="match status" value="1"/>
</dbReference>
<dbReference type="InterPro" id="IPR029058">
    <property type="entry name" value="AB_hydrolase_fold"/>
</dbReference>
<dbReference type="STRING" id="100787.A0A0G4LK49"/>
<dbReference type="PANTHER" id="PTHR11731">
    <property type="entry name" value="PROTEASE FAMILY S9B,C DIPEPTIDYL-PEPTIDASE IV-RELATED"/>
    <property type="match status" value="1"/>
</dbReference>
<keyword evidence="5" id="KW-0720">Serine protease</keyword>
<evidence type="ECO:0000256" key="4">
    <source>
        <dbReference type="ARBA" id="ARBA00022554"/>
    </source>
</evidence>
<gene>
    <name evidence="8" type="ORF">BN1708_017915</name>
</gene>
<keyword evidence="3" id="KW-0378">Hydrolase</keyword>
<feature type="non-terminal residue" evidence="8">
    <location>
        <position position="116"/>
    </location>
</feature>
<evidence type="ECO:0000256" key="3">
    <source>
        <dbReference type="ARBA" id="ARBA00022438"/>
    </source>
</evidence>
<dbReference type="GO" id="GO:0004177">
    <property type="term" value="F:aminopeptidase activity"/>
    <property type="evidence" value="ECO:0007669"/>
    <property type="project" value="UniProtKB-KW"/>
</dbReference>